<dbReference type="EMBL" id="JAPEVG010000337">
    <property type="protein sequence ID" value="KAJ8468449.1"/>
    <property type="molecule type" value="Genomic_DNA"/>
</dbReference>
<gene>
    <name evidence="1" type="ORF">ONZ51_g9634</name>
</gene>
<accession>A0AAD7TKZ2</accession>
<sequence>MRARCKSRTHGRASEDGDLGDVFLFGSSAHVLPRAVNSTKGEEGGHSTAFPSFLLPTTTTTTAHHRSPFASARRVVHVNRVRAGADPAVVRFDDGGSSDAPGMQRPLLTASVSLTLPLRHARNSTLRTARYVSRSPMCVLDIAHLGLLAQDILARDPGRPTRSRRIESAATT</sequence>
<evidence type="ECO:0000313" key="2">
    <source>
        <dbReference type="Proteomes" id="UP001215151"/>
    </source>
</evidence>
<keyword evidence="2" id="KW-1185">Reference proteome</keyword>
<protein>
    <submittedName>
        <fullName evidence="1">Uncharacterized protein</fullName>
    </submittedName>
</protein>
<organism evidence="1 2">
    <name type="scientific">Trametes cubensis</name>
    <dbReference type="NCBI Taxonomy" id="1111947"/>
    <lineage>
        <taxon>Eukaryota</taxon>
        <taxon>Fungi</taxon>
        <taxon>Dikarya</taxon>
        <taxon>Basidiomycota</taxon>
        <taxon>Agaricomycotina</taxon>
        <taxon>Agaricomycetes</taxon>
        <taxon>Polyporales</taxon>
        <taxon>Polyporaceae</taxon>
        <taxon>Trametes</taxon>
    </lineage>
</organism>
<dbReference type="AlphaFoldDB" id="A0AAD7TKZ2"/>
<dbReference type="Proteomes" id="UP001215151">
    <property type="component" value="Unassembled WGS sequence"/>
</dbReference>
<name>A0AAD7TKZ2_9APHY</name>
<proteinExistence type="predicted"/>
<evidence type="ECO:0000313" key="1">
    <source>
        <dbReference type="EMBL" id="KAJ8468449.1"/>
    </source>
</evidence>
<reference evidence="1" key="1">
    <citation type="submission" date="2022-11" db="EMBL/GenBank/DDBJ databases">
        <title>Genome Sequence of Cubamyces cubensis.</title>
        <authorList>
            <person name="Buettner E."/>
        </authorList>
    </citation>
    <scope>NUCLEOTIDE SEQUENCE</scope>
    <source>
        <strain evidence="1">MPL-01</strain>
    </source>
</reference>
<comment type="caution">
    <text evidence="1">The sequence shown here is derived from an EMBL/GenBank/DDBJ whole genome shotgun (WGS) entry which is preliminary data.</text>
</comment>